<feature type="region of interest" description="Disordered" evidence="1">
    <location>
        <begin position="411"/>
        <end position="439"/>
    </location>
</feature>
<comment type="caution">
    <text evidence="4">The sequence shown here is derived from an EMBL/GenBank/DDBJ whole genome shotgun (WGS) entry which is preliminary data.</text>
</comment>
<feature type="domain" description="DUF3322" evidence="3">
    <location>
        <begin position="8"/>
        <end position="225"/>
    </location>
</feature>
<feature type="domain" description="Wadjet protein JetD C-terminal" evidence="2">
    <location>
        <begin position="238"/>
        <end position="405"/>
    </location>
</feature>
<sequence>MTMLTVAEARAKARTRLNKSMSTWATQPGPVVLEIALHPPTEKQVLDDQRAAMEWAASWRTIAAPAPASALAPDTDTAMPKISDNPVIDWTERSWARVGRQQVPLRLRLGSPETVASFVGGEEARQWRRLRDRTATIRSRFCDKRPATSANVEYVAASVDPLASAIKAHAKRILGVGPAEFTTLLDVVEWLRDHPVGTLRPRQLPIRGVDSKWFETHRSLVTALLEATGRSEAVDVLDAEPRIRMRILDPELIPSGLSDITAPVTQLSQLAIAPRLVFVFENLESVLAMPDWDDAVAVHGSGYAVDNVARLAWTHRARVIYWGDLDSHGFAILSRLRKHLPHVDSTLMDEATLIDHRDLWVQEPKPHTGVFPELTGTESRALARLRAEGDVRLEQERIPWATALAALTAKATSAGESAPMTGNRGDRPATRRSGRTVHR</sequence>
<accession>A0A2A3YU59</accession>
<evidence type="ECO:0000313" key="4">
    <source>
        <dbReference type="EMBL" id="PCC42866.1"/>
    </source>
</evidence>
<evidence type="ECO:0008006" key="6">
    <source>
        <dbReference type="Google" id="ProtNLM"/>
    </source>
</evidence>
<dbReference type="InterPro" id="IPR014544">
    <property type="entry name" value="UCP028408"/>
</dbReference>
<reference evidence="4 5" key="1">
    <citation type="journal article" date="2017" name="Elife">
        <title>Extensive horizontal gene transfer in cheese-associated bacteria.</title>
        <authorList>
            <person name="Bonham K.S."/>
            <person name="Wolfe B.E."/>
            <person name="Dutton R.J."/>
        </authorList>
    </citation>
    <scope>NUCLEOTIDE SEQUENCE [LARGE SCALE GENOMIC DNA]</scope>
    <source>
        <strain evidence="4 5">962_8</strain>
    </source>
</reference>
<dbReference type="PIRSF" id="PIRSF028408">
    <property type="entry name" value="UCP028408"/>
    <property type="match status" value="1"/>
</dbReference>
<feature type="compositionally biased region" description="Basic residues" evidence="1">
    <location>
        <begin position="430"/>
        <end position="439"/>
    </location>
</feature>
<dbReference type="Proteomes" id="UP000218620">
    <property type="component" value="Unassembled WGS sequence"/>
</dbReference>
<dbReference type="Pfam" id="PF11795">
    <property type="entry name" value="DUF3322"/>
    <property type="match status" value="1"/>
</dbReference>
<dbReference type="RefSeq" id="WP_096178141.1">
    <property type="nucleotide sequence ID" value="NZ_JBQDTZ010000001.1"/>
</dbReference>
<evidence type="ECO:0000259" key="2">
    <source>
        <dbReference type="Pfam" id="PF09983"/>
    </source>
</evidence>
<protein>
    <recommendedName>
        <fullName evidence="6">DUF3322 and DUF2220 domain-containing protein</fullName>
    </recommendedName>
</protein>
<dbReference type="InterPro" id="IPR024534">
    <property type="entry name" value="JetD_C"/>
</dbReference>
<dbReference type="AlphaFoldDB" id="A0A2A3YU59"/>
<gene>
    <name evidence="4" type="ORF">CIK65_10085</name>
</gene>
<evidence type="ECO:0000313" key="5">
    <source>
        <dbReference type="Proteomes" id="UP000218620"/>
    </source>
</evidence>
<proteinExistence type="predicted"/>
<evidence type="ECO:0000259" key="3">
    <source>
        <dbReference type="Pfam" id="PF11795"/>
    </source>
</evidence>
<name>A0A2A3YU59_BREAU</name>
<dbReference type="EMBL" id="NRGQ01000011">
    <property type="protein sequence ID" value="PCC42866.1"/>
    <property type="molecule type" value="Genomic_DNA"/>
</dbReference>
<organism evidence="4 5">
    <name type="scientific">Brevibacterium aurantiacum</name>
    <dbReference type="NCBI Taxonomy" id="273384"/>
    <lineage>
        <taxon>Bacteria</taxon>
        <taxon>Bacillati</taxon>
        <taxon>Actinomycetota</taxon>
        <taxon>Actinomycetes</taxon>
        <taxon>Micrococcales</taxon>
        <taxon>Brevibacteriaceae</taxon>
        <taxon>Brevibacterium</taxon>
    </lineage>
</organism>
<dbReference type="Pfam" id="PF09983">
    <property type="entry name" value="JetD_C"/>
    <property type="match status" value="1"/>
</dbReference>
<dbReference type="InterPro" id="IPR024537">
    <property type="entry name" value="DUF3322"/>
</dbReference>
<evidence type="ECO:0000256" key="1">
    <source>
        <dbReference type="SAM" id="MobiDB-lite"/>
    </source>
</evidence>